<dbReference type="Gene3D" id="3.40.50.720">
    <property type="entry name" value="NAD(P)-binding Rossmann-like Domain"/>
    <property type="match status" value="1"/>
</dbReference>
<sequence>MNSSVRVGLIGAGRAGRIHGRAIAADVVGAELVAVCDASHEVAEQSARELGADLWATDYQRLLEAPEVDAVVVVTPTRLHRDIVVEAAARGKHVLCEKPMAITVAECEEMNAAAAAAGVRLQIGFMRRFDASFRRAKEAIESGAIGDVVVVKSHTRGPSVPHEWMYDLRASNGPLAEVSSHDIDTLRWLTGSEAVTLQAFAGNFRSEAARSEYPDFYDAVLMNVQLRSGALGNIEGQQGVRYGYDAHVDVVGTHGSVQVGSLRGNSTVVSTADAGMRADIVPSWRDLFQQAYVAQDQSFIDAIRAERDPEVTGEDGLRAVAMVAAGNESIRTGRRVALDAQED</sequence>
<comment type="similarity">
    <text evidence="1">Belongs to the Gfo/Idh/MocA family.</text>
</comment>
<dbReference type="Pfam" id="PF02894">
    <property type="entry name" value="GFO_IDH_MocA_C"/>
    <property type="match status" value="1"/>
</dbReference>
<feature type="domain" description="Gfo/Idh/MocA-like oxidoreductase C-terminal" evidence="4">
    <location>
        <begin position="137"/>
        <end position="338"/>
    </location>
</feature>
<dbReference type="InterPro" id="IPR000683">
    <property type="entry name" value="Gfo/Idh/MocA-like_OxRdtase_N"/>
</dbReference>
<dbReference type="Gene3D" id="3.30.360.10">
    <property type="entry name" value="Dihydrodipicolinate Reductase, domain 2"/>
    <property type="match status" value="1"/>
</dbReference>
<reference evidence="5 6" key="1">
    <citation type="submission" date="2019-01" db="EMBL/GenBank/DDBJ databases">
        <title>Genome sequencing of strain 2JSPR-7.</title>
        <authorList>
            <person name="Heo J."/>
            <person name="Kim S.-J."/>
            <person name="Kim J.-S."/>
            <person name="Hong S.-B."/>
            <person name="Kwon S.-W."/>
        </authorList>
    </citation>
    <scope>NUCLEOTIDE SEQUENCE [LARGE SCALE GENOMIC DNA]</scope>
    <source>
        <strain evidence="5 6">2JSPR-7</strain>
    </source>
</reference>
<evidence type="ECO:0000313" key="6">
    <source>
        <dbReference type="Proteomes" id="UP000291758"/>
    </source>
</evidence>
<dbReference type="SUPFAM" id="SSF51735">
    <property type="entry name" value="NAD(P)-binding Rossmann-fold domains"/>
    <property type="match status" value="1"/>
</dbReference>
<keyword evidence="2" id="KW-0560">Oxidoreductase</keyword>
<evidence type="ECO:0000256" key="1">
    <source>
        <dbReference type="ARBA" id="ARBA00010928"/>
    </source>
</evidence>
<dbReference type="AlphaFoldDB" id="A0A4P6EKH3"/>
<evidence type="ECO:0000256" key="2">
    <source>
        <dbReference type="ARBA" id="ARBA00023002"/>
    </source>
</evidence>
<dbReference type="RefSeq" id="WP_129203927.1">
    <property type="nucleotide sequence ID" value="NZ_CP035495.1"/>
</dbReference>
<proteinExistence type="inferred from homology"/>
<dbReference type="EMBL" id="CP035495">
    <property type="protein sequence ID" value="QAY63122.1"/>
    <property type="molecule type" value="Genomic_DNA"/>
</dbReference>
<dbReference type="GO" id="GO:0000166">
    <property type="term" value="F:nucleotide binding"/>
    <property type="evidence" value="ECO:0007669"/>
    <property type="project" value="InterPro"/>
</dbReference>
<evidence type="ECO:0000313" key="5">
    <source>
        <dbReference type="EMBL" id="QAY63122.1"/>
    </source>
</evidence>
<name>A0A4P6EKH3_9MICO</name>
<accession>A0A4P6EKH3</accession>
<evidence type="ECO:0000259" key="4">
    <source>
        <dbReference type="Pfam" id="PF02894"/>
    </source>
</evidence>
<evidence type="ECO:0000259" key="3">
    <source>
        <dbReference type="Pfam" id="PF01408"/>
    </source>
</evidence>
<dbReference type="GO" id="GO:0016491">
    <property type="term" value="F:oxidoreductase activity"/>
    <property type="evidence" value="ECO:0007669"/>
    <property type="project" value="UniProtKB-KW"/>
</dbReference>
<feature type="domain" description="Gfo/Idh/MocA-like oxidoreductase N-terminal" evidence="3">
    <location>
        <begin position="5"/>
        <end position="125"/>
    </location>
</feature>
<dbReference type="OrthoDB" id="256869at2"/>
<dbReference type="SUPFAM" id="SSF55347">
    <property type="entry name" value="Glyceraldehyde-3-phosphate dehydrogenase-like, C-terminal domain"/>
    <property type="match status" value="1"/>
</dbReference>
<dbReference type="KEGG" id="xyl:ET495_07535"/>
<keyword evidence="6" id="KW-1185">Reference proteome</keyword>
<dbReference type="PANTHER" id="PTHR42840:SF3">
    <property type="entry name" value="BINDING ROSSMANN FOLD OXIDOREDUCTASE, PUTATIVE (AFU_ORTHOLOGUE AFUA_2G10240)-RELATED"/>
    <property type="match status" value="1"/>
</dbReference>
<dbReference type="Proteomes" id="UP000291758">
    <property type="component" value="Chromosome"/>
</dbReference>
<dbReference type="PANTHER" id="PTHR42840">
    <property type="entry name" value="NAD(P)-BINDING ROSSMANN-FOLD SUPERFAMILY PROTEIN-RELATED"/>
    <property type="match status" value="1"/>
</dbReference>
<organism evidence="5 6">
    <name type="scientific">Xylanimonas allomyrinae</name>
    <dbReference type="NCBI Taxonomy" id="2509459"/>
    <lineage>
        <taxon>Bacteria</taxon>
        <taxon>Bacillati</taxon>
        <taxon>Actinomycetota</taxon>
        <taxon>Actinomycetes</taxon>
        <taxon>Micrococcales</taxon>
        <taxon>Promicromonosporaceae</taxon>
        <taxon>Xylanimonas</taxon>
    </lineage>
</organism>
<dbReference type="InterPro" id="IPR004104">
    <property type="entry name" value="Gfo/Idh/MocA-like_OxRdtase_C"/>
</dbReference>
<protein>
    <submittedName>
        <fullName evidence="5">Oxidoreductase</fullName>
    </submittedName>
</protein>
<dbReference type="Pfam" id="PF01408">
    <property type="entry name" value="GFO_IDH_MocA"/>
    <property type="match status" value="1"/>
</dbReference>
<gene>
    <name evidence="5" type="ORF">ET495_07535</name>
</gene>
<dbReference type="InterPro" id="IPR036291">
    <property type="entry name" value="NAD(P)-bd_dom_sf"/>
</dbReference>